<dbReference type="RefSeq" id="XP_047766333.1">
    <property type="nucleotide sequence ID" value="XM_047908594.1"/>
</dbReference>
<name>A0A9Q8PGG6_PASFU</name>
<gene>
    <name evidence="1" type="ORF">CLAFUR5_09446</name>
</gene>
<dbReference type="OrthoDB" id="432412at2759"/>
<evidence type="ECO:0000313" key="1">
    <source>
        <dbReference type="EMBL" id="UJO21967.1"/>
    </source>
</evidence>
<protein>
    <recommendedName>
        <fullName evidence="3">RWD domain-containing protein</fullName>
    </recommendedName>
</protein>
<dbReference type="OMA" id="VWLHHLL"/>
<dbReference type="AlphaFoldDB" id="A0A9Q8PGG6"/>
<evidence type="ECO:0008006" key="3">
    <source>
        <dbReference type="Google" id="ProtNLM"/>
    </source>
</evidence>
<dbReference type="PANTHER" id="PTHR15955">
    <property type="entry name" value="RWD DOMAIN CONTAINING PROTEIN 2"/>
    <property type="match status" value="1"/>
</dbReference>
<organism evidence="1 2">
    <name type="scientific">Passalora fulva</name>
    <name type="common">Tomato leaf mold</name>
    <name type="synonym">Cladosporium fulvum</name>
    <dbReference type="NCBI Taxonomy" id="5499"/>
    <lineage>
        <taxon>Eukaryota</taxon>
        <taxon>Fungi</taxon>
        <taxon>Dikarya</taxon>
        <taxon>Ascomycota</taxon>
        <taxon>Pezizomycotina</taxon>
        <taxon>Dothideomycetes</taxon>
        <taxon>Dothideomycetidae</taxon>
        <taxon>Mycosphaerellales</taxon>
        <taxon>Mycosphaerellaceae</taxon>
        <taxon>Fulvia</taxon>
    </lineage>
</organism>
<proteinExistence type="predicted"/>
<dbReference type="EMBL" id="CP090171">
    <property type="protein sequence ID" value="UJO21967.1"/>
    <property type="molecule type" value="Genomic_DNA"/>
</dbReference>
<reference evidence="1" key="1">
    <citation type="submission" date="2021-12" db="EMBL/GenBank/DDBJ databases">
        <authorList>
            <person name="Zaccaron A."/>
            <person name="Stergiopoulos I."/>
        </authorList>
    </citation>
    <scope>NUCLEOTIDE SEQUENCE</scope>
    <source>
        <strain evidence="1">Race5_Kim</strain>
    </source>
</reference>
<dbReference type="PANTHER" id="PTHR15955:SF8">
    <property type="entry name" value="RWD DOMAIN-CONTAINING PROTEIN 2B-RELATED"/>
    <property type="match status" value="1"/>
</dbReference>
<dbReference type="InterPro" id="IPR017359">
    <property type="entry name" value="Phi-like"/>
</dbReference>
<reference evidence="1" key="2">
    <citation type="journal article" date="2022" name="Microb. Genom.">
        <title>A chromosome-scale genome assembly of the tomato pathogen Cladosporium fulvum reveals a compartmentalized genome architecture and the presence of a dispensable chromosome.</title>
        <authorList>
            <person name="Zaccaron A.Z."/>
            <person name="Chen L.H."/>
            <person name="Samaras A."/>
            <person name="Stergiopoulos I."/>
        </authorList>
    </citation>
    <scope>NUCLEOTIDE SEQUENCE</scope>
    <source>
        <strain evidence="1">Race5_Kim</strain>
    </source>
</reference>
<keyword evidence="2" id="KW-1185">Reference proteome</keyword>
<accession>A0A9Q8PGG6</accession>
<sequence length="230" mass="25597">MASDEEERLTTEIELLESMYPEYIEYSRKGRELSYTVDRAGLKLRVPYDYLQSGLPDVVSASIGKQDVRDQIKKIVSECSTGEEVLDSIIASFNDLVESAADDFHAAQAPSTANTDTTNDAKATIIVWLHHLLNSNKRKQCLAPPNGVSGVTKPGYPGVLIYSGPLKAVHDQVNDLKQLNWAAFQIRLESEEEWHFQHGAGVVEVEAMKDLVAEVGEAKKEVFLEAMRMK</sequence>
<dbReference type="GeneID" id="71989324"/>
<evidence type="ECO:0000313" key="2">
    <source>
        <dbReference type="Proteomes" id="UP000756132"/>
    </source>
</evidence>
<dbReference type="KEGG" id="ffu:CLAFUR5_09446"/>
<dbReference type="Proteomes" id="UP000756132">
    <property type="component" value="Chromosome 9"/>
</dbReference>